<proteinExistence type="predicted"/>
<dbReference type="PANTHER" id="PTHR22683:SF41">
    <property type="entry name" value="DNA TRANSLOCASE FTSK"/>
    <property type="match status" value="1"/>
</dbReference>
<feature type="binding site" evidence="3">
    <location>
        <begin position="144"/>
        <end position="151"/>
    </location>
    <ligand>
        <name>ATP</name>
        <dbReference type="ChEBI" id="CHEBI:30616"/>
    </ligand>
</feature>
<dbReference type="GO" id="GO:0003677">
    <property type="term" value="F:DNA binding"/>
    <property type="evidence" value="ECO:0007669"/>
    <property type="project" value="InterPro"/>
</dbReference>
<dbReference type="Proteomes" id="UP000472355">
    <property type="component" value="Unassembled WGS sequence"/>
</dbReference>
<dbReference type="GO" id="GO:0005524">
    <property type="term" value="F:ATP binding"/>
    <property type="evidence" value="ECO:0007669"/>
    <property type="project" value="UniProtKB-UniRule"/>
</dbReference>
<keyword evidence="5" id="KW-0131">Cell cycle</keyword>
<dbReference type="Gene3D" id="3.40.50.300">
    <property type="entry name" value="P-loop containing nucleotide triphosphate hydrolases"/>
    <property type="match status" value="1"/>
</dbReference>
<dbReference type="GO" id="GO:0051301">
    <property type="term" value="P:cell division"/>
    <property type="evidence" value="ECO:0007669"/>
    <property type="project" value="UniProtKB-KW"/>
</dbReference>
<dbReference type="Pfam" id="PF01580">
    <property type="entry name" value="FtsK_SpoIIIE"/>
    <property type="match status" value="1"/>
</dbReference>
<organism evidence="5 6">
    <name type="scientific">Clostridium botulinum</name>
    <dbReference type="NCBI Taxonomy" id="1491"/>
    <lineage>
        <taxon>Bacteria</taxon>
        <taxon>Bacillati</taxon>
        <taxon>Bacillota</taxon>
        <taxon>Clostridia</taxon>
        <taxon>Eubacteriales</taxon>
        <taxon>Clostridiaceae</taxon>
        <taxon>Clostridium</taxon>
    </lineage>
</organism>
<keyword evidence="2 3" id="KW-0067">ATP-binding</keyword>
<name>A0A6M0STF4_CLOBO</name>
<keyword evidence="1 3" id="KW-0547">Nucleotide-binding</keyword>
<dbReference type="AlphaFoldDB" id="A0A6M0STF4"/>
<sequence>MLTEGLIIGSVAATYWNWNKIKIYKKWKEIMYSKTQFTNRLDKTLKILKIYHKDYGYIITIELPYSYTLKDLEKDLDILSEGLHFKSIQLRSENNVVTMYCINNYNFKEYEPIKLSPNKLLISDSITNPIIVDMDSFPHLLIGGDTGTGKSRILLLILTNLIKYNTNVDIHLLQIRKNDLGVFNNCKQVKTSSKSLEEVLEALEDIDKKCLNREKLIDNTKGYYNISDYNKKNPRLNYIYVVIEEFSFLNISKGDSKEEKRIKSKCLKYIKTIVNVGRSSGVFLITALQKPTTDSIPSDIKAQLSTRVSLLIKDGPAAKVILGNENSNKLSKREVIVKTLNEEKGYSYTIDHDIIMKNIKDKIIKKTEKSKKEKPIENDLSNILKVLNEINR</sequence>
<evidence type="ECO:0000259" key="4">
    <source>
        <dbReference type="PROSITE" id="PS50901"/>
    </source>
</evidence>
<evidence type="ECO:0000256" key="1">
    <source>
        <dbReference type="ARBA" id="ARBA00022741"/>
    </source>
</evidence>
<evidence type="ECO:0000313" key="6">
    <source>
        <dbReference type="Proteomes" id="UP000472355"/>
    </source>
</evidence>
<reference evidence="5 6" key="1">
    <citation type="submission" date="2019-02" db="EMBL/GenBank/DDBJ databases">
        <title>Genome sequencing of Clostridium botulinum clinical isolates.</title>
        <authorList>
            <person name="Brunt J."/>
            <person name="Van Vliet A.H.M."/>
            <person name="Stringer S.C."/>
            <person name="Grant K.A."/>
            <person name="Carter A.C."/>
            <person name="Peck M.W."/>
        </authorList>
    </citation>
    <scope>NUCLEOTIDE SEQUENCE [LARGE SCALE GENOMIC DNA]</scope>
    <source>
        <strain evidence="5 6">H113700579</strain>
    </source>
</reference>
<dbReference type="EMBL" id="SGKU01000027">
    <property type="protein sequence ID" value="NFA43015.1"/>
    <property type="molecule type" value="Genomic_DNA"/>
</dbReference>
<evidence type="ECO:0000256" key="3">
    <source>
        <dbReference type="PROSITE-ProRule" id="PRU00289"/>
    </source>
</evidence>
<dbReference type="PROSITE" id="PS50901">
    <property type="entry name" value="FTSK"/>
    <property type="match status" value="1"/>
</dbReference>
<evidence type="ECO:0000256" key="2">
    <source>
        <dbReference type="ARBA" id="ARBA00022840"/>
    </source>
</evidence>
<dbReference type="InterPro" id="IPR050206">
    <property type="entry name" value="FtsK/SpoIIIE/SftA"/>
</dbReference>
<gene>
    <name evidence="5" type="ORF">EXM65_10605</name>
</gene>
<dbReference type="InterPro" id="IPR002543">
    <property type="entry name" value="FtsK_dom"/>
</dbReference>
<keyword evidence="5" id="KW-0132">Cell division</keyword>
<dbReference type="InterPro" id="IPR027417">
    <property type="entry name" value="P-loop_NTPase"/>
</dbReference>
<protein>
    <submittedName>
        <fullName evidence="5">Cell division protein FtsK</fullName>
    </submittedName>
</protein>
<feature type="domain" description="FtsK" evidence="4">
    <location>
        <begin position="127"/>
        <end position="319"/>
    </location>
</feature>
<dbReference type="GO" id="GO:0016020">
    <property type="term" value="C:membrane"/>
    <property type="evidence" value="ECO:0007669"/>
    <property type="project" value="UniProtKB-SubCell"/>
</dbReference>
<dbReference type="PANTHER" id="PTHR22683">
    <property type="entry name" value="SPORULATION PROTEIN RELATED"/>
    <property type="match status" value="1"/>
</dbReference>
<evidence type="ECO:0000313" key="5">
    <source>
        <dbReference type="EMBL" id="NFA43015.1"/>
    </source>
</evidence>
<comment type="caution">
    <text evidence="5">The sequence shown here is derived from an EMBL/GenBank/DDBJ whole genome shotgun (WGS) entry which is preliminary data.</text>
</comment>
<dbReference type="SUPFAM" id="SSF52540">
    <property type="entry name" value="P-loop containing nucleoside triphosphate hydrolases"/>
    <property type="match status" value="1"/>
</dbReference>
<accession>A0A6M0STF4</accession>